<feature type="transmembrane region" description="Helical" evidence="6">
    <location>
        <begin position="78"/>
        <end position="97"/>
    </location>
</feature>
<accession>A0A9W7E6B2</accession>
<feature type="transmembrane region" description="Helical" evidence="6">
    <location>
        <begin position="267"/>
        <end position="290"/>
    </location>
</feature>
<comment type="caution">
    <text evidence="8">The sequence shown here is derived from an EMBL/GenBank/DDBJ whole genome shotgun (WGS) entry which is preliminary data.</text>
</comment>
<dbReference type="Pfam" id="PF00083">
    <property type="entry name" value="Sugar_tr"/>
    <property type="match status" value="1"/>
</dbReference>
<dbReference type="OrthoDB" id="4139357at2759"/>
<feature type="transmembrane region" description="Helical" evidence="6">
    <location>
        <begin position="169"/>
        <end position="188"/>
    </location>
</feature>
<dbReference type="EMBL" id="BRXZ01001299">
    <property type="protein sequence ID" value="GMH67637.1"/>
    <property type="molecule type" value="Genomic_DNA"/>
</dbReference>
<feature type="transmembrane region" description="Helical" evidence="6">
    <location>
        <begin position="12"/>
        <end position="38"/>
    </location>
</feature>
<dbReference type="InterPro" id="IPR005828">
    <property type="entry name" value="MFS_sugar_transport-like"/>
</dbReference>
<organism evidence="8 9">
    <name type="scientific">Triparma retinervis</name>
    <dbReference type="NCBI Taxonomy" id="2557542"/>
    <lineage>
        <taxon>Eukaryota</taxon>
        <taxon>Sar</taxon>
        <taxon>Stramenopiles</taxon>
        <taxon>Ochrophyta</taxon>
        <taxon>Bolidophyceae</taxon>
        <taxon>Parmales</taxon>
        <taxon>Triparmaceae</taxon>
        <taxon>Triparma</taxon>
    </lineage>
</organism>
<dbReference type="InterPro" id="IPR036259">
    <property type="entry name" value="MFS_trans_sf"/>
</dbReference>
<feature type="domain" description="Major facilitator superfamily (MFS) profile" evidence="7">
    <location>
        <begin position="13"/>
        <end position="441"/>
    </location>
</feature>
<dbReference type="PANTHER" id="PTHR23511:SF5">
    <property type="entry name" value="MAJOR FACILITATOR-TYPE TRANSPORTER HXNZ-RELATED"/>
    <property type="match status" value="1"/>
</dbReference>
<sequence length="488" mass="53852">MERLQFGRFQVGLLLACGLTFMSDAIQINLMSFLTLILSSLWNLDPHTTATLSATVFLGMFIGSLFWGVLADQIGRRIAFLAITCCITVASLGTSTARNVTEIKIWLLLMGISISGFVIPFDLLAEFSPNKGRARRLLLLNYFWALGSISVPLLASVTIGVDESSWRNLVRGCSVPCLLSLAIGHFFAKESPRWLAENGRHAEAKEVLKEVEKYNNVSEDNITMTPGFEFIVDSTGNSSQYSPEFPSSGNPYRDLLSPKYKQTTLKLWAIWFCKSFTYYGNVLLTSKIFGNHSVDEGGGDGFHDFDFSKVIISASSEFFATTLLIFLVSRLGRVPIGRYAYFSGGVFLLLFCLTQHVIFGVAARFAMVVAVNITWVHTPELYGTEIRGTGHSICSAMSRIGALLSPFVVYEFPVVVVGMLFFMSASLAGYLTNFLPETKGKDMGGAEEVAIMELEGKVIKIRRTNSDITELTNPSVFPTSKQAYTMMS</sequence>
<evidence type="ECO:0000256" key="6">
    <source>
        <dbReference type="SAM" id="Phobius"/>
    </source>
</evidence>
<dbReference type="PROSITE" id="PS50850">
    <property type="entry name" value="MFS"/>
    <property type="match status" value="1"/>
</dbReference>
<feature type="transmembrane region" description="Helical" evidence="6">
    <location>
        <begin position="137"/>
        <end position="157"/>
    </location>
</feature>
<dbReference type="AlphaFoldDB" id="A0A9W7E6B2"/>
<keyword evidence="4 6" id="KW-1133">Transmembrane helix</keyword>
<dbReference type="SUPFAM" id="SSF103473">
    <property type="entry name" value="MFS general substrate transporter"/>
    <property type="match status" value="1"/>
</dbReference>
<dbReference type="InterPro" id="IPR020846">
    <property type="entry name" value="MFS_dom"/>
</dbReference>
<feature type="transmembrane region" description="Helical" evidence="6">
    <location>
        <begin position="310"/>
        <end position="328"/>
    </location>
</feature>
<dbReference type="Proteomes" id="UP001165082">
    <property type="component" value="Unassembled WGS sequence"/>
</dbReference>
<evidence type="ECO:0000313" key="9">
    <source>
        <dbReference type="Proteomes" id="UP001165082"/>
    </source>
</evidence>
<feature type="transmembrane region" description="Helical" evidence="6">
    <location>
        <begin position="103"/>
        <end position="125"/>
    </location>
</feature>
<keyword evidence="9" id="KW-1185">Reference proteome</keyword>
<evidence type="ECO:0000256" key="3">
    <source>
        <dbReference type="ARBA" id="ARBA00022692"/>
    </source>
</evidence>
<feature type="transmembrane region" description="Helical" evidence="6">
    <location>
        <begin position="340"/>
        <end position="362"/>
    </location>
</feature>
<gene>
    <name evidence="8" type="ORF">TrRE_jg1760</name>
</gene>
<evidence type="ECO:0000313" key="8">
    <source>
        <dbReference type="EMBL" id="GMH67637.1"/>
    </source>
</evidence>
<evidence type="ECO:0000256" key="1">
    <source>
        <dbReference type="ARBA" id="ARBA00004141"/>
    </source>
</evidence>
<feature type="transmembrane region" description="Helical" evidence="6">
    <location>
        <begin position="407"/>
        <end position="431"/>
    </location>
</feature>
<proteinExistence type="predicted"/>
<comment type="subcellular location">
    <subcellularLocation>
        <location evidence="1">Membrane</location>
        <topology evidence="1">Multi-pass membrane protein</topology>
    </subcellularLocation>
</comment>
<keyword evidence="2" id="KW-0813">Transport</keyword>
<name>A0A9W7E6B2_9STRA</name>
<dbReference type="GO" id="GO:0016020">
    <property type="term" value="C:membrane"/>
    <property type="evidence" value="ECO:0007669"/>
    <property type="project" value="UniProtKB-SubCell"/>
</dbReference>
<feature type="transmembrane region" description="Helical" evidence="6">
    <location>
        <begin position="50"/>
        <end position="71"/>
    </location>
</feature>
<evidence type="ECO:0000259" key="7">
    <source>
        <dbReference type="PROSITE" id="PS50850"/>
    </source>
</evidence>
<evidence type="ECO:0000256" key="5">
    <source>
        <dbReference type="ARBA" id="ARBA00023136"/>
    </source>
</evidence>
<reference evidence="8" key="1">
    <citation type="submission" date="2022-07" db="EMBL/GenBank/DDBJ databases">
        <title>Genome analysis of Parmales, a sister group of diatoms, reveals the evolutionary specialization of diatoms from phago-mixotrophs to photoautotrophs.</title>
        <authorList>
            <person name="Ban H."/>
            <person name="Sato S."/>
            <person name="Yoshikawa S."/>
            <person name="Kazumasa Y."/>
            <person name="Nakamura Y."/>
            <person name="Ichinomiya M."/>
            <person name="Saitoh K."/>
            <person name="Sato N."/>
            <person name="Blanc-Mathieu R."/>
            <person name="Endo H."/>
            <person name="Kuwata A."/>
            <person name="Ogata H."/>
        </authorList>
    </citation>
    <scope>NUCLEOTIDE SEQUENCE</scope>
</reference>
<evidence type="ECO:0000256" key="4">
    <source>
        <dbReference type="ARBA" id="ARBA00022989"/>
    </source>
</evidence>
<evidence type="ECO:0000256" key="2">
    <source>
        <dbReference type="ARBA" id="ARBA00022448"/>
    </source>
</evidence>
<dbReference type="Gene3D" id="1.20.1250.20">
    <property type="entry name" value="MFS general substrate transporter like domains"/>
    <property type="match status" value="2"/>
</dbReference>
<dbReference type="GO" id="GO:0022857">
    <property type="term" value="F:transmembrane transporter activity"/>
    <property type="evidence" value="ECO:0007669"/>
    <property type="project" value="InterPro"/>
</dbReference>
<keyword evidence="3 6" id="KW-0812">Transmembrane</keyword>
<keyword evidence="5 6" id="KW-0472">Membrane</keyword>
<dbReference type="PANTHER" id="PTHR23511">
    <property type="entry name" value="SYNAPTIC VESICLE GLYCOPROTEIN 2"/>
    <property type="match status" value="1"/>
</dbReference>
<protein>
    <recommendedName>
        <fullName evidence="7">Major facilitator superfamily (MFS) profile domain-containing protein</fullName>
    </recommendedName>
</protein>